<accession>A0ABW1WNQ9</accession>
<feature type="domain" description="Transposase DDE" evidence="3">
    <location>
        <begin position="171"/>
        <end position="254"/>
    </location>
</feature>
<evidence type="ECO:0000259" key="2">
    <source>
        <dbReference type="Pfam" id="PF13340"/>
    </source>
</evidence>
<evidence type="ECO:0000313" key="4">
    <source>
        <dbReference type="EMBL" id="MFC6388894.1"/>
    </source>
</evidence>
<feature type="domain" description="Insertion element IS402-like" evidence="2">
    <location>
        <begin position="2"/>
        <end position="74"/>
    </location>
</feature>
<dbReference type="Pfam" id="PF13340">
    <property type="entry name" value="DUF4096"/>
    <property type="match status" value="1"/>
</dbReference>
<evidence type="ECO:0000313" key="5">
    <source>
        <dbReference type="Proteomes" id="UP001596237"/>
    </source>
</evidence>
<dbReference type="NCBIfam" id="NF033580">
    <property type="entry name" value="transpos_IS5_3"/>
    <property type="match status" value="1"/>
</dbReference>
<evidence type="ECO:0000259" key="3">
    <source>
        <dbReference type="Pfam" id="PF13586"/>
    </source>
</evidence>
<dbReference type="RefSeq" id="WP_183669334.1">
    <property type="nucleotide sequence ID" value="NZ_JBHSTT010000020.1"/>
</dbReference>
<feature type="region of interest" description="Disordered" evidence="1">
    <location>
        <begin position="101"/>
        <end position="122"/>
    </location>
</feature>
<dbReference type="InterPro" id="IPR025161">
    <property type="entry name" value="IS402-like_dom"/>
</dbReference>
<reference evidence="5" key="1">
    <citation type="journal article" date="2019" name="Int. J. Syst. Evol. Microbiol.">
        <title>The Global Catalogue of Microorganisms (GCM) 10K type strain sequencing project: providing services to taxonomists for standard genome sequencing and annotation.</title>
        <authorList>
            <consortium name="The Broad Institute Genomics Platform"/>
            <consortium name="The Broad Institute Genome Sequencing Center for Infectious Disease"/>
            <person name="Wu L."/>
            <person name="Ma J."/>
        </authorList>
    </citation>
    <scope>NUCLEOTIDE SEQUENCE [LARGE SCALE GENOMIC DNA]</scope>
    <source>
        <strain evidence="5">CCUG 36916</strain>
    </source>
</reference>
<protein>
    <submittedName>
        <fullName evidence="4">IS5 family transposase</fullName>
    </submittedName>
</protein>
<proteinExistence type="predicted"/>
<feature type="compositionally biased region" description="Basic and acidic residues" evidence="1">
    <location>
        <begin position="112"/>
        <end position="121"/>
    </location>
</feature>
<dbReference type="PANTHER" id="PTHR30007">
    <property type="entry name" value="PHP DOMAIN PROTEIN"/>
    <property type="match status" value="1"/>
</dbReference>
<organism evidence="4 5">
    <name type="scientific">Methylorubrum zatmanii</name>
    <dbReference type="NCBI Taxonomy" id="29429"/>
    <lineage>
        <taxon>Bacteria</taxon>
        <taxon>Pseudomonadati</taxon>
        <taxon>Pseudomonadota</taxon>
        <taxon>Alphaproteobacteria</taxon>
        <taxon>Hyphomicrobiales</taxon>
        <taxon>Methylobacteriaceae</taxon>
        <taxon>Methylorubrum</taxon>
    </lineage>
</organism>
<dbReference type="PANTHER" id="PTHR30007:SF1">
    <property type="entry name" value="BLR1914 PROTEIN"/>
    <property type="match status" value="1"/>
</dbReference>
<dbReference type="InterPro" id="IPR025668">
    <property type="entry name" value="Tnp_DDE_dom"/>
</dbReference>
<sequence>MLNDAQWAALEPLVHACRPKAKTPPQDLQRTLSAILWRHQNGAKWRAIPDEFGPWWRAAQIFIRWARAGVWERLLALVQERGVQLGMVFLDGTNMRAHQKAAGAAKKGGSATERDGREALGRSRGGYGTKACVIADGAGRTVAFRLAPGQAHELPHAVPLLDQLPGVPLWVVADRGYSSHGFRQHIRDVGAKPAVPTKRNEAPTRCPNWIYINRNRVERLWARLKEWRAVATRYEKTAASFTGVLCLAATLDWIK</sequence>
<evidence type="ECO:0000256" key="1">
    <source>
        <dbReference type="SAM" id="MobiDB-lite"/>
    </source>
</evidence>
<keyword evidence="5" id="KW-1185">Reference proteome</keyword>
<name>A0ABW1WNQ9_9HYPH</name>
<gene>
    <name evidence="4" type="ORF">ACFQDP_05995</name>
</gene>
<dbReference type="EMBL" id="JBHSTT010000020">
    <property type="protein sequence ID" value="MFC6388894.1"/>
    <property type="molecule type" value="Genomic_DNA"/>
</dbReference>
<dbReference type="Proteomes" id="UP001596237">
    <property type="component" value="Unassembled WGS sequence"/>
</dbReference>
<dbReference type="Pfam" id="PF13586">
    <property type="entry name" value="DDE_Tnp_1_2"/>
    <property type="match status" value="1"/>
</dbReference>
<comment type="caution">
    <text evidence="4">The sequence shown here is derived from an EMBL/GenBank/DDBJ whole genome shotgun (WGS) entry which is preliminary data.</text>
</comment>